<keyword evidence="2" id="KW-0812">Transmembrane</keyword>
<dbReference type="InterPro" id="IPR026422">
    <property type="entry name" value="VPEID-CTERM"/>
</dbReference>
<keyword evidence="2" id="KW-0472">Membrane</keyword>
<protein>
    <submittedName>
        <fullName evidence="4">Uncharacterized protein</fullName>
    </submittedName>
</protein>
<feature type="signal peptide" evidence="3">
    <location>
        <begin position="1"/>
        <end position="23"/>
    </location>
</feature>
<dbReference type="AlphaFoldDB" id="V5BXJ0"/>
<keyword evidence="3" id="KW-0732">Signal</keyword>
<dbReference type="RefSeq" id="WP_023494466.1">
    <property type="nucleotide sequence ID" value="NZ_AYLO01000052.1"/>
</dbReference>
<comment type="caution">
    <text evidence="4">The sequence shown here is derived from an EMBL/GenBank/DDBJ whole genome shotgun (WGS) entry which is preliminary data.</text>
</comment>
<feature type="chain" id="PRO_5004731642" evidence="3">
    <location>
        <begin position="24"/>
        <end position="73"/>
    </location>
</feature>
<accession>V5BXJ0</accession>
<name>V5BXJ0_9GAMM</name>
<gene>
    <name evidence="4" type="ORF">MGMO_54c00230</name>
</gene>
<keyword evidence="5" id="KW-1185">Reference proteome</keyword>
<feature type="compositionally biased region" description="Basic and acidic residues" evidence="1">
    <location>
        <begin position="25"/>
        <end position="38"/>
    </location>
</feature>
<evidence type="ECO:0000256" key="1">
    <source>
        <dbReference type="SAM" id="MobiDB-lite"/>
    </source>
</evidence>
<feature type="transmembrane region" description="Helical" evidence="2">
    <location>
        <begin position="47"/>
        <end position="65"/>
    </location>
</feature>
<sequence>MKIQPTLIAIATSLLFASNFAVAESKHEKRDNHERSEHPTQAPEISVASGTSAIALLAGALLLMGERTRNRRS</sequence>
<evidence type="ECO:0000313" key="4">
    <source>
        <dbReference type="EMBL" id="ESS72534.1"/>
    </source>
</evidence>
<evidence type="ECO:0000313" key="5">
    <source>
        <dbReference type="Proteomes" id="UP000017842"/>
    </source>
</evidence>
<dbReference type="NCBIfam" id="TIGR04161">
    <property type="entry name" value="VPEID-CTERM"/>
    <property type="match status" value="1"/>
</dbReference>
<keyword evidence="2" id="KW-1133">Transmembrane helix</keyword>
<dbReference type="eggNOG" id="ENOG5031MAX">
    <property type="taxonomic scope" value="Bacteria"/>
</dbReference>
<feature type="region of interest" description="Disordered" evidence="1">
    <location>
        <begin position="25"/>
        <end position="45"/>
    </location>
</feature>
<organism evidence="4 5">
    <name type="scientific">Methyloglobulus morosus KoM1</name>
    <dbReference type="NCBI Taxonomy" id="1116472"/>
    <lineage>
        <taxon>Bacteria</taxon>
        <taxon>Pseudomonadati</taxon>
        <taxon>Pseudomonadota</taxon>
        <taxon>Gammaproteobacteria</taxon>
        <taxon>Methylococcales</taxon>
        <taxon>Methylococcaceae</taxon>
        <taxon>Methyloglobulus</taxon>
    </lineage>
</organism>
<evidence type="ECO:0000256" key="2">
    <source>
        <dbReference type="SAM" id="Phobius"/>
    </source>
</evidence>
<reference evidence="4 5" key="1">
    <citation type="journal article" date="2013" name="Genome Announc.">
        <title>Draft Genome Sequence of the Methanotrophic Gammaproteobacterium Methyloglobulus morosus DSM 22980 Strain KoM1.</title>
        <authorList>
            <person name="Poehlein A."/>
            <person name="Deutzmann J.S."/>
            <person name="Daniel R."/>
            <person name="Simeonova D.D."/>
        </authorList>
    </citation>
    <scope>NUCLEOTIDE SEQUENCE [LARGE SCALE GENOMIC DNA]</scope>
    <source>
        <strain evidence="4 5">KoM1</strain>
    </source>
</reference>
<dbReference type="EMBL" id="AYLO01000052">
    <property type="protein sequence ID" value="ESS72534.1"/>
    <property type="molecule type" value="Genomic_DNA"/>
</dbReference>
<proteinExistence type="predicted"/>
<evidence type="ECO:0000256" key="3">
    <source>
        <dbReference type="SAM" id="SignalP"/>
    </source>
</evidence>
<dbReference type="Proteomes" id="UP000017842">
    <property type="component" value="Unassembled WGS sequence"/>
</dbReference>